<protein>
    <submittedName>
        <fullName evidence="2">Hint domain-containing protein</fullName>
    </submittedName>
</protein>
<dbReference type="WBParaSite" id="PS1159_v2.g3745.t1">
    <property type="protein sequence ID" value="PS1159_v2.g3745.t1"/>
    <property type="gene ID" value="PS1159_v2.g3745"/>
</dbReference>
<proteinExistence type="predicted"/>
<organism evidence="1 2">
    <name type="scientific">Panagrolaimus sp. PS1159</name>
    <dbReference type="NCBI Taxonomy" id="55785"/>
    <lineage>
        <taxon>Eukaryota</taxon>
        <taxon>Metazoa</taxon>
        <taxon>Ecdysozoa</taxon>
        <taxon>Nematoda</taxon>
        <taxon>Chromadorea</taxon>
        <taxon>Rhabditida</taxon>
        <taxon>Tylenchina</taxon>
        <taxon>Panagrolaimomorpha</taxon>
        <taxon>Panagrolaimoidea</taxon>
        <taxon>Panagrolaimidae</taxon>
        <taxon>Panagrolaimus</taxon>
    </lineage>
</organism>
<evidence type="ECO:0000313" key="1">
    <source>
        <dbReference type="Proteomes" id="UP000887580"/>
    </source>
</evidence>
<sequence>MPRRHCLHLIIHSLQPPPPQSANPSYQAPFYQMQSMFSSPFMSQVQNQLYPQSSGVQQSYQSSGSSGYYPVAQQSAVGGGSGCCGGMMCFTGDTLVTSMNGTKIRMDELTVNDWVLTGGDNQIGYSKINSWLHRKPKLVTEFIKFTLENGIELKMTKKHYIFKSDCSELSSPVKVGKAIQNMVYAENVTINDCLFVISPTKKLMKTRVSKIEKIKEKGIYSPMTNNGNIIVNDVFASCFNIVQNDVVQITFPSIIKKVSNHLSKILNYFIGFSFGDYYSYQLQKEIELIPGLSGLVEIVKVIVPKK</sequence>
<evidence type="ECO:0000313" key="2">
    <source>
        <dbReference type="WBParaSite" id="PS1159_v2.g3745.t1"/>
    </source>
</evidence>
<dbReference type="Proteomes" id="UP000887580">
    <property type="component" value="Unplaced"/>
</dbReference>
<name>A0AC35GBR0_9BILA</name>
<reference evidence="2" key="1">
    <citation type="submission" date="2022-11" db="UniProtKB">
        <authorList>
            <consortium name="WormBaseParasite"/>
        </authorList>
    </citation>
    <scope>IDENTIFICATION</scope>
</reference>
<accession>A0AC35GBR0</accession>